<feature type="transmembrane region" description="Helical" evidence="5">
    <location>
        <begin position="27"/>
        <end position="47"/>
    </location>
</feature>
<dbReference type="GO" id="GO:0015179">
    <property type="term" value="F:L-amino acid transmembrane transporter activity"/>
    <property type="evidence" value="ECO:0007669"/>
    <property type="project" value="TreeGrafter"/>
</dbReference>
<dbReference type="InterPro" id="IPR002293">
    <property type="entry name" value="AA/rel_permease1"/>
</dbReference>
<keyword evidence="3 5" id="KW-1133">Transmembrane helix</keyword>
<keyword evidence="2 5" id="KW-0812">Transmembrane</keyword>
<proteinExistence type="predicted"/>
<evidence type="ECO:0000313" key="7">
    <source>
        <dbReference type="Proteomes" id="UP000198460"/>
    </source>
</evidence>
<dbReference type="GO" id="GO:0016020">
    <property type="term" value="C:membrane"/>
    <property type="evidence" value="ECO:0007669"/>
    <property type="project" value="UniProtKB-SubCell"/>
</dbReference>
<evidence type="ECO:0000256" key="1">
    <source>
        <dbReference type="ARBA" id="ARBA00004141"/>
    </source>
</evidence>
<comment type="subcellular location">
    <subcellularLocation>
        <location evidence="1">Membrane</location>
        <topology evidence="1">Multi-pass membrane protein</topology>
    </subcellularLocation>
</comment>
<feature type="transmembrane region" description="Helical" evidence="5">
    <location>
        <begin position="129"/>
        <end position="152"/>
    </location>
</feature>
<gene>
    <name evidence="6" type="ORF">BSIN_3498</name>
</gene>
<dbReference type="PIRSF" id="PIRSF006060">
    <property type="entry name" value="AA_transporter"/>
    <property type="match status" value="1"/>
</dbReference>
<evidence type="ECO:0000256" key="5">
    <source>
        <dbReference type="SAM" id="Phobius"/>
    </source>
</evidence>
<dbReference type="Proteomes" id="UP000198460">
    <property type="component" value="Unassembled WGS sequence"/>
</dbReference>
<feature type="transmembrane region" description="Helical" evidence="5">
    <location>
        <begin position="226"/>
        <end position="248"/>
    </location>
</feature>
<accession>A0A238HC87</accession>
<dbReference type="AlphaFoldDB" id="A0A238HC87"/>
<evidence type="ECO:0000256" key="4">
    <source>
        <dbReference type="ARBA" id="ARBA00023136"/>
    </source>
</evidence>
<feature type="transmembrane region" description="Helical" evidence="5">
    <location>
        <begin position="59"/>
        <end position="78"/>
    </location>
</feature>
<reference evidence="6 7" key="1">
    <citation type="submission" date="2017-04" db="EMBL/GenBank/DDBJ databases">
        <authorList>
            <person name="Afonso C.L."/>
            <person name="Miller P.J."/>
            <person name="Scott M.A."/>
            <person name="Spackman E."/>
            <person name="Goraichik I."/>
            <person name="Dimitrov K.M."/>
            <person name="Suarez D.L."/>
            <person name="Swayne D.E."/>
        </authorList>
    </citation>
    <scope>NUCLEOTIDE SEQUENCE [LARGE SCALE GENOMIC DNA]</scope>
    <source>
        <strain evidence="6">LMG 28154</strain>
    </source>
</reference>
<evidence type="ECO:0000256" key="3">
    <source>
        <dbReference type="ARBA" id="ARBA00022989"/>
    </source>
</evidence>
<protein>
    <submittedName>
        <fullName evidence="6">Amino acid permease family protein</fullName>
    </submittedName>
</protein>
<dbReference type="Pfam" id="PF13520">
    <property type="entry name" value="AA_permease_2"/>
    <property type="match status" value="1"/>
</dbReference>
<keyword evidence="4 5" id="KW-0472">Membrane</keyword>
<evidence type="ECO:0000256" key="2">
    <source>
        <dbReference type="ARBA" id="ARBA00022692"/>
    </source>
</evidence>
<feature type="transmembrane region" description="Helical" evidence="5">
    <location>
        <begin position="285"/>
        <end position="316"/>
    </location>
</feature>
<dbReference type="EMBL" id="FXAN01000110">
    <property type="protein sequence ID" value="SMG02800.1"/>
    <property type="molecule type" value="Genomic_DNA"/>
</dbReference>
<dbReference type="Gene3D" id="1.20.1740.10">
    <property type="entry name" value="Amino acid/polyamine transporter I"/>
    <property type="match status" value="1"/>
</dbReference>
<dbReference type="PANTHER" id="PTHR11785">
    <property type="entry name" value="AMINO ACID TRANSPORTER"/>
    <property type="match status" value="1"/>
</dbReference>
<feature type="transmembrane region" description="Helical" evidence="5">
    <location>
        <begin position="98"/>
        <end position="117"/>
    </location>
</feature>
<dbReference type="PANTHER" id="PTHR11785:SF512">
    <property type="entry name" value="SOBREMESA, ISOFORM B"/>
    <property type="match status" value="1"/>
</dbReference>
<organism evidence="6 7">
    <name type="scientific">Burkholderia singularis</name>
    <dbReference type="NCBI Taxonomy" id="1503053"/>
    <lineage>
        <taxon>Bacteria</taxon>
        <taxon>Pseudomonadati</taxon>
        <taxon>Pseudomonadota</taxon>
        <taxon>Betaproteobacteria</taxon>
        <taxon>Burkholderiales</taxon>
        <taxon>Burkholderiaceae</taxon>
        <taxon>Burkholderia</taxon>
        <taxon>pseudomallei group</taxon>
    </lineage>
</organism>
<sequence length="327" mass="35083">MVGTFSLALPGVAFTAASYLGDAIKLSYWQITGIAFAMLFIAIIVNVIGAKLAAGLQQILAYTLVFVLVAVTLSIFVLSPLKGEGIAPPSQWTKSIPTLGLVFFAYAGWELLAFTTEEYKDPKRDFPKVIAISFVLVAGLYILISIALQLSFNSSDPRLLKTPIAMLFESSLGTYSTIFVSLCGFVIIMAHLIGAIWGASRLVYSSAREGILPAALSQIRHHGIPVNAVIGIGIIILTVAGACANGYITVATLFTLAGQNFFILSAFAVLAYLRMASNNKQRILGGLTTIMVFAVISSFGIKLLYPLFLLVLGYAISYLKTHVLEPQ</sequence>
<feature type="transmembrane region" description="Helical" evidence="5">
    <location>
        <begin position="254"/>
        <end position="273"/>
    </location>
</feature>
<dbReference type="InterPro" id="IPR050598">
    <property type="entry name" value="AminoAcid_Transporter"/>
</dbReference>
<name>A0A238HC87_9BURK</name>
<evidence type="ECO:0000313" key="6">
    <source>
        <dbReference type="EMBL" id="SMG02800.1"/>
    </source>
</evidence>
<feature type="transmembrane region" description="Helical" evidence="5">
    <location>
        <begin position="172"/>
        <end position="199"/>
    </location>
</feature>